<evidence type="ECO:0000256" key="5">
    <source>
        <dbReference type="ARBA" id="ARBA00022777"/>
    </source>
</evidence>
<dbReference type="InterPro" id="IPR003018">
    <property type="entry name" value="GAF"/>
</dbReference>
<feature type="domain" description="Response regulatory" evidence="8">
    <location>
        <begin position="776"/>
        <end position="892"/>
    </location>
</feature>
<dbReference type="InterPro" id="IPR004358">
    <property type="entry name" value="Sig_transdc_His_kin-like_C"/>
</dbReference>
<dbReference type="InterPro" id="IPR005467">
    <property type="entry name" value="His_kinase_dom"/>
</dbReference>
<feature type="modified residue" description="4-aspartylphosphate" evidence="6">
    <location>
        <position position="826"/>
    </location>
</feature>
<dbReference type="Gene3D" id="3.30.565.10">
    <property type="entry name" value="Histidine kinase-like ATPase, C-terminal domain"/>
    <property type="match status" value="1"/>
</dbReference>
<feature type="modified residue" description="4-aspartylphosphate" evidence="6">
    <location>
        <position position="982"/>
    </location>
</feature>
<dbReference type="CDD" id="cd16919">
    <property type="entry name" value="HATPase_CckA-like"/>
    <property type="match status" value="1"/>
</dbReference>
<dbReference type="Proteomes" id="UP000320653">
    <property type="component" value="Unassembled WGS sequence"/>
</dbReference>
<dbReference type="SUPFAM" id="SSF55874">
    <property type="entry name" value="ATPase domain of HSP90 chaperone/DNA topoisomerase II/histidine kinase"/>
    <property type="match status" value="1"/>
</dbReference>
<dbReference type="SMART" id="SM00388">
    <property type="entry name" value="HisKA"/>
    <property type="match status" value="1"/>
</dbReference>
<dbReference type="Gene3D" id="3.40.50.2300">
    <property type="match status" value="2"/>
</dbReference>
<dbReference type="AlphaFoldDB" id="A0A561R7B1"/>
<evidence type="ECO:0000259" key="8">
    <source>
        <dbReference type="PROSITE" id="PS50110"/>
    </source>
</evidence>
<accession>A0A561R7B1</accession>
<dbReference type="InterPro" id="IPR013656">
    <property type="entry name" value="PAS_4"/>
</dbReference>
<dbReference type="SUPFAM" id="SSF52172">
    <property type="entry name" value="CheY-like"/>
    <property type="match status" value="2"/>
</dbReference>
<evidence type="ECO:0000256" key="2">
    <source>
        <dbReference type="ARBA" id="ARBA00012438"/>
    </source>
</evidence>
<comment type="catalytic activity">
    <reaction evidence="1">
        <text>ATP + protein L-histidine = ADP + protein N-phospho-L-histidine.</text>
        <dbReference type="EC" id="2.7.13.3"/>
    </reaction>
</comment>
<dbReference type="SMART" id="SM00065">
    <property type="entry name" value="GAF"/>
    <property type="match status" value="1"/>
</dbReference>
<feature type="domain" description="Histidine kinase" evidence="7">
    <location>
        <begin position="533"/>
        <end position="756"/>
    </location>
</feature>
<dbReference type="SUPFAM" id="SSF47384">
    <property type="entry name" value="Homodimeric domain of signal transducing histidine kinase"/>
    <property type="match status" value="1"/>
</dbReference>
<evidence type="ECO:0000313" key="9">
    <source>
        <dbReference type="EMBL" id="TWF58497.1"/>
    </source>
</evidence>
<dbReference type="Pfam" id="PF00072">
    <property type="entry name" value="Response_reg"/>
    <property type="match status" value="2"/>
</dbReference>
<dbReference type="EC" id="2.7.13.3" evidence="2"/>
<evidence type="ECO:0000256" key="6">
    <source>
        <dbReference type="PROSITE-ProRule" id="PRU00169"/>
    </source>
</evidence>
<dbReference type="GO" id="GO:0000155">
    <property type="term" value="F:phosphorelay sensor kinase activity"/>
    <property type="evidence" value="ECO:0007669"/>
    <property type="project" value="InterPro"/>
</dbReference>
<organism evidence="9 10">
    <name type="scientific">Neorhizobium alkalisoli</name>
    <dbReference type="NCBI Taxonomy" id="528178"/>
    <lineage>
        <taxon>Bacteria</taxon>
        <taxon>Pseudomonadati</taxon>
        <taxon>Pseudomonadota</taxon>
        <taxon>Alphaproteobacteria</taxon>
        <taxon>Hyphomicrobiales</taxon>
        <taxon>Rhizobiaceae</taxon>
        <taxon>Rhizobium/Agrobacterium group</taxon>
        <taxon>Neorhizobium</taxon>
    </lineage>
</organism>
<dbReference type="Pfam" id="PF00512">
    <property type="entry name" value="HisKA"/>
    <property type="match status" value="1"/>
</dbReference>
<dbReference type="PANTHER" id="PTHR43065">
    <property type="entry name" value="SENSOR HISTIDINE KINASE"/>
    <property type="match status" value="1"/>
</dbReference>
<dbReference type="InterPro" id="IPR035965">
    <property type="entry name" value="PAS-like_dom_sf"/>
</dbReference>
<dbReference type="Gene3D" id="3.30.450.40">
    <property type="match status" value="1"/>
</dbReference>
<dbReference type="CDD" id="cd00082">
    <property type="entry name" value="HisKA"/>
    <property type="match status" value="1"/>
</dbReference>
<keyword evidence="5" id="KW-0418">Kinase</keyword>
<dbReference type="InterPro" id="IPR036890">
    <property type="entry name" value="HATPase_C_sf"/>
</dbReference>
<keyword evidence="4" id="KW-0808">Transferase</keyword>
<name>A0A561R7B1_9HYPH</name>
<dbReference type="SMART" id="SM00091">
    <property type="entry name" value="PAS"/>
    <property type="match status" value="1"/>
</dbReference>
<dbReference type="PRINTS" id="PR00344">
    <property type="entry name" value="BCTRLSENSOR"/>
</dbReference>
<dbReference type="InterPro" id="IPR003594">
    <property type="entry name" value="HATPase_dom"/>
</dbReference>
<gene>
    <name evidence="9" type="ORF">FHW37_101301</name>
</gene>
<proteinExistence type="predicted"/>
<dbReference type="InterPro" id="IPR011006">
    <property type="entry name" value="CheY-like_superfamily"/>
</dbReference>
<dbReference type="PANTHER" id="PTHR43065:SF49">
    <property type="entry name" value="HISTIDINE KINASE"/>
    <property type="match status" value="1"/>
</dbReference>
<dbReference type="CDD" id="cd00156">
    <property type="entry name" value="REC"/>
    <property type="match status" value="1"/>
</dbReference>
<reference evidence="9 10" key="1">
    <citation type="submission" date="2019-06" db="EMBL/GenBank/DDBJ databases">
        <title>Sorghum-associated microbial communities from plants grown in Nebraska, USA.</title>
        <authorList>
            <person name="Schachtman D."/>
        </authorList>
    </citation>
    <scope>NUCLEOTIDE SEQUENCE [LARGE SCALE GENOMIC DNA]</scope>
    <source>
        <strain evidence="9 10">1225</strain>
    </source>
</reference>
<dbReference type="EMBL" id="VIWP01000001">
    <property type="protein sequence ID" value="TWF58497.1"/>
    <property type="molecule type" value="Genomic_DNA"/>
</dbReference>
<evidence type="ECO:0000313" key="10">
    <source>
        <dbReference type="Proteomes" id="UP000320653"/>
    </source>
</evidence>
<keyword evidence="10" id="KW-1185">Reference proteome</keyword>
<dbReference type="InterPro" id="IPR036097">
    <property type="entry name" value="HisK_dim/P_sf"/>
</dbReference>
<dbReference type="PROSITE" id="PS50110">
    <property type="entry name" value="RESPONSE_REGULATORY"/>
    <property type="match status" value="2"/>
</dbReference>
<dbReference type="Pfam" id="PF13185">
    <property type="entry name" value="GAF_2"/>
    <property type="match status" value="1"/>
</dbReference>
<evidence type="ECO:0000256" key="4">
    <source>
        <dbReference type="ARBA" id="ARBA00022679"/>
    </source>
</evidence>
<dbReference type="InterPro" id="IPR029016">
    <property type="entry name" value="GAF-like_dom_sf"/>
</dbReference>
<protein>
    <recommendedName>
        <fullName evidence="2">histidine kinase</fullName>
        <ecNumber evidence="2">2.7.13.3</ecNumber>
    </recommendedName>
</protein>
<keyword evidence="3 6" id="KW-0597">Phosphoprotein</keyword>
<evidence type="ECO:0000256" key="3">
    <source>
        <dbReference type="ARBA" id="ARBA00022553"/>
    </source>
</evidence>
<dbReference type="Pfam" id="PF02518">
    <property type="entry name" value="HATPase_c"/>
    <property type="match status" value="1"/>
</dbReference>
<dbReference type="PROSITE" id="PS50109">
    <property type="entry name" value="HIS_KIN"/>
    <property type="match status" value="1"/>
</dbReference>
<dbReference type="Gene3D" id="1.10.287.130">
    <property type="match status" value="1"/>
</dbReference>
<dbReference type="SMART" id="SM00387">
    <property type="entry name" value="HATPase_c"/>
    <property type="match status" value="1"/>
</dbReference>
<dbReference type="InterPro" id="IPR000014">
    <property type="entry name" value="PAS"/>
</dbReference>
<dbReference type="InterPro" id="IPR001789">
    <property type="entry name" value="Sig_transdc_resp-reg_receiver"/>
</dbReference>
<sequence length="1048" mass="114191">MAADSLMTTYPNAETAFLSHPGEMARLIASFDWAKTSLGAIGGWPQSLKTSISLMLQSPVPIVSLWNDDGVMIYNDAYSEFAGRRHPGLLGSKVREGWPEVADFNDNVMKVCFAGGTLAYSDQEMILDRSGVPDSAFMNLYYSPVYNEAGKAFGVMAIVVENTAKVKAEKRLQGEHERLGQLFEQAPGFMALVSGPDHTFEMANDAYQRLVGRRDLVNHAVGHVLPEVIEQGFTDLLDDVRRTGFPYIGNGTPVTLARQPGLPPEERFVDFVFQPVIDEKRSVTGIFIQGSDVTDQKKAEIALRDETRYLEVLNKLGADLSAELDLEKVVQMTTDAGVELTGAQFGAFFYNVNDEKGERYRLYALSGVSREAFEHFPMPRNTEVFAPTFTGAGVIRSDDILADPRYGKNAPFSGMPEGHLPVRSYLAVSVTSRSGEVIGGILFGHPQPGRFRREHERLVVGAASQVAIAIDNARLFRTAERELAERRRAEEELQIVNAGLEQRVAAEIAERIRAEEALRQSQKMEALGQLTGGVAHDFNNLLQVISGNLQLLGKDLTGNQRAQRRVENALAGVQRGSKLASQLLAFGRRQPLEPKVINIGRFLTGIEELLRRTLGEDIEIETVSSGGLWNVQVDPTQIENALLNLAINARDAMEGGGKLTIEAGNAFLDDNYVRQYADVPAGQYVMLAVTDTGTGMTAEVMEQVFEPFFSTKPVGKGTGLGLSMVYGFVKQSGGHIKMYSEVGQGTTVKIYFPRVQRSEDLVTDADFGPITGGSETILVAEDDEQVRATVVEMLGDLGYGVLKAKDAAGALSVVESGVPIDLLFTDVVMPGPVKSTELARHARERLPDIAVLFTSGYTENSIVHGGRLDPGVDLLSKPYTREALARKVRLVLNNQQHRNSMRAALAAKPVTETAEPLSQSHSQPQLPEAVRYSVLLVEDDFLIRMNTADLLGELGHDVTEASSGEEALELMQQGSFDVLVTDLGLPGMTGGQFAHEARRLSPTIGVVFATGHDRLPDDAVMEGAVLLRKPYGSHELAVSLAGVSVIRT</sequence>
<feature type="domain" description="Response regulatory" evidence="8">
    <location>
        <begin position="933"/>
        <end position="1044"/>
    </location>
</feature>
<evidence type="ECO:0000256" key="1">
    <source>
        <dbReference type="ARBA" id="ARBA00000085"/>
    </source>
</evidence>
<dbReference type="SUPFAM" id="SSF55781">
    <property type="entry name" value="GAF domain-like"/>
    <property type="match status" value="1"/>
</dbReference>
<evidence type="ECO:0000259" key="7">
    <source>
        <dbReference type="PROSITE" id="PS50109"/>
    </source>
</evidence>
<comment type="caution">
    <text evidence="9">The sequence shown here is derived from an EMBL/GenBank/DDBJ whole genome shotgun (WGS) entry which is preliminary data.</text>
</comment>
<dbReference type="CDD" id="cd18161">
    <property type="entry name" value="REC_hyHK_blue-like"/>
    <property type="match status" value="1"/>
</dbReference>
<dbReference type="Pfam" id="PF08448">
    <property type="entry name" value="PAS_4"/>
    <property type="match status" value="1"/>
</dbReference>
<dbReference type="Gene3D" id="3.30.450.20">
    <property type="entry name" value="PAS domain"/>
    <property type="match status" value="2"/>
</dbReference>
<dbReference type="SUPFAM" id="SSF55785">
    <property type="entry name" value="PYP-like sensor domain (PAS domain)"/>
    <property type="match status" value="2"/>
</dbReference>
<dbReference type="SMART" id="SM00448">
    <property type="entry name" value="REC"/>
    <property type="match status" value="2"/>
</dbReference>
<dbReference type="InterPro" id="IPR003661">
    <property type="entry name" value="HisK_dim/P_dom"/>
</dbReference>